<proteinExistence type="predicted"/>
<sequence>MSSTVSDSMRKIIQQIRMVYDAREPMAPPPLLYTDPLAAPPSAPVLDVLQPPAKRPLSPLPTPPPQTGKDSYALIGDAELAEYVEPLYARAWGMRNRAGLLRLNGRPCVTLYKDFKFPTDVMQFEFLNMLGKKIVAFRHHPELAVTWMKVTFITTSHEAVSHESDTARRRLRGVTARDVQLAYSAEKIYAGLLKRASLSYNQRLLPKSQRPQTIKEIISERGA</sequence>
<organism evidence="1 2">
    <name type="scientific">Auriscalpium vulgare</name>
    <dbReference type="NCBI Taxonomy" id="40419"/>
    <lineage>
        <taxon>Eukaryota</taxon>
        <taxon>Fungi</taxon>
        <taxon>Dikarya</taxon>
        <taxon>Basidiomycota</taxon>
        <taxon>Agaricomycotina</taxon>
        <taxon>Agaricomycetes</taxon>
        <taxon>Russulales</taxon>
        <taxon>Auriscalpiaceae</taxon>
        <taxon>Auriscalpium</taxon>
    </lineage>
</organism>
<reference evidence="1" key="1">
    <citation type="submission" date="2021-02" db="EMBL/GenBank/DDBJ databases">
        <authorList>
            <consortium name="DOE Joint Genome Institute"/>
            <person name="Ahrendt S."/>
            <person name="Looney B.P."/>
            <person name="Miyauchi S."/>
            <person name="Morin E."/>
            <person name="Drula E."/>
            <person name="Courty P.E."/>
            <person name="Chicoki N."/>
            <person name="Fauchery L."/>
            <person name="Kohler A."/>
            <person name="Kuo A."/>
            <person name="Labutti K."/>
            <person name="Pangilinan J."/>
            <person name="Lipzen A."/>
            <person name="Riley R."/>
            <person name="Andreopoulos W."/>
            <person name="He G."/>
            <person name="Johnson J."/>
            <person name="Barry K.W."/>
            <person name="Grigoriev I.V."/>
            <person name="Nagy L."/>
            <person name="Hibbett D."/>
            <person name="Henrissat B."/>
            <person name="Matheny P.B."/>
            <person name="Labbe J."/>
            <person name="Martin F."/>
        </authorList>
    </citation>
    <scope>NUCLEOTIDE SEQUENCE</scope>
    <source>
        <strain evidence="1">FP105234-sp</strain>
    </source>
</reference>
<comment type="caution">
    <text evidence="1">The sequence shown here is derived from an EMBL/GenBank/DDBJ whole genome shotgun (WGS) entry which is preliminary data.</text>
</comment>
<dbReference type="EMBL" id="MU275882">
    <property type="protein sequence ID" value="KAI0048770.1"/>
    <property type="molecule type" value="Genomic_DNA"/>
</dbReference>
<protein>
    <submittedName>
        <fullName evidence="1">Uncharacterized protein</fullName>
    </submittedName>
</protein>
<keyword evidence="2" id="KW-1185">Reference proteome</keyword>
<name>A0ACB8RXI0_9AGAM</name>
<gene>
    <name evidence="1" type="ORF">FA95DRAFT_1557697</name>
</gene>
<accession>A0ACB8RXI0</accession>
<reference evidence="1" key="2">
    <citation type="journal article" date="2022" name="New Phytol.">
        <title>Evolutionary transition to the ectomycorrhizal habit in the genomes of a hyperdiverse lineage of mushroom-forming fungi.</title>
        <authorList>
            <person name="Looney B."/>
            <person name="Miyauchi S."/>
            <person name="Morin E."/>
            <person name="Drula E."/>
            <person name="Courty P.E."/>
            <person name="Kohler A."/>
            <person name="Kuo A."/>
            <person name="LaButti K."/>
            <person name="Pangilinan J."/>
            <person name="Lipzen A."/>
            <person name="Riley R."/>
            <person name="Andreopoulos W."/>
            <person name="He G."/>
            <person name="Johnson J."/>
            <person name="Nolan M."/>
            <person name="Tritt A."/>
            <person name="Barry K.W."/>
            <person name="Grigoriev I.V."/>
            <person name="Nagy L.G."/>
            <person name="Hibbett D."/>
            <person name="Henrissat B."/>
            <person name="Matheny P.B."/>
            <person name="Labbe J."/>
            <person name="Martin F.M."/>
        </authorList>
    </citation>
    <scope>NUCLEOTIDE SEQUENCE</scope>
    <source>
        <strain evidence="1">FP105234-sp</strain>
    </source>
</reference>
<evidence type="ECO:0000313" key="1">
    <source>
        <dbReference type="EMBL" id="KAI0048770.1"/>
    </source>
</evidence>
<dbReference type="Proteomes" id="UP000814033">
    <property type="component" value="Unassembled WGS sequence"/>
</dbReference>
<evidence type="ECO:0000313" key="2">
    <source>
        <dbReference type="Proteomes" id="UP000814033"/>
    </source>
</evidence>